<keyword evidence="2" id="KW-1185">Reference proteome</keyword>
<gene>
    <name evidence="1" type="ORF">MONAX_5E021655</name>
</gene>
<accession>A0A5E4CJM3</accession>
<name>A0A5E4CJM3_MARMO</name>
<feature type="non-terminal residue" evidence="1">
    <location>
        <position position="165"/>
    </location>
</feature>
<comment type="caution">
    <text evidence="1">The sequence shown here is derived from an EMBL/GenBank/DDBJ whole genome shotgun (WGS) entry which is preliminary data.</text>
</comment>
<feature type="non-terminal residue" evidence="1">
    <location>
        <position position="1"/>
    </location>
</feature>
<dbReference type="Proteomes" id="UP000335636">
    <property type="component" value="Unassembled WGS sequence"/>
</dbReference>
<protein>
    <submittedName>
        <fullName evidence="1">Uncharacterized protein</fullName>
    </submittedName>
</protein>
<reference evidence="1" key="1">
    <citation type="submission" date="2019-04" db="EMBL/GenBank/DDBJ databases">
        <authorList>
            <person name="Alioto T."/>
            <person name="Alioto T."/>
        </authorList>
    </citation>
    <scope>NUCLEOTIDE SEQUENCE [LARGE SCALE GENOMIC DNA]</scope>
</reference>
<evidence type="ECO:0000313" key="2">
    <source>
        <dbReference type="Proteomes" id="UP000335636"/>
    </source>
</evidence>
<dbReference type="AlphaFoldDB" id="A0A5E4CJM3"/>
<proteinExistence type="predicted"/>
<sequence>CSGPNLPQLAQSKACPSLGPGFPREILLGTEVKADPAAFRWPAVISLWRRGAVNTSQPKSGTGNSGHCPGSSLQYVLVLAAPAGCSSSFSAGACAKGQEHLTRTLRRMNVGRTLVRLLMHSEGDLQKLSRVEHFHLQLTYAMNTGLPQLLSLEELVQGRGRQDGR</sequence>
<organism evidence="1 2">
    <name type="scientific">Marmota monax</name>
    <name type="common">Woodchuck</name>
    <dbReference type="NCBI Taxonomy" id="9995"/>
    <lineage>
        <taxon>Eukaryota</taxon>
        <taxon>Metazoa</taxon>
        <taxon>Chordata</taxon>
        <taxon>Craniata</taxon>
        <taxon>Vertebrata</taxon>
        <taxon>Euteleostomi</taxon>
        <taxon>Mammalia</taxon>
        <taxon>Eutheria</taxon>
        <taxon>Euarchontoglires</taxon>
        <taxon>Glires</taxon>
        <taxon>Rodentia</taxon>
        <taxon>Sciuromorpha</taxon>
        <taxon>Sciuridae</taxon>
        <taxon>Xerinae</taxon>
        <taxon>Marmotini</taxon>
        <taxon>Marmota</taxon>
    </lineage>
</organism>
<evidence type="ECO:0000313" key="1">
    <source>
        <dbReference type="EMBL" id="VTJ82077.1"/>
    </source>
</evidence>
<dbReference type="EMBL" id="CABDUW010001495">
    <property type="protein sequence ID" value="VTJ82077.1"/>
    <property type="molecule type" value="Genomic_DNA"/>
</dbReference>